<keyword evidence="16" id="KW-0807">Transducer</keyword>
<feature type="compositionally biased region" description="Low complexity" evidence="21">
    <location>
        <begin position="2800"/>
        <end position="2812"/>
    </location>
</feature>
<dbReference type="EMBL" id="JAIWYP010000005">
    <property type="protein sequence ID" value="KAH3819069.1"/>
    <property type="molecule type" value="Genomic_DNA"/>
</dbReference>
<evidence type="ECO:0000313" key="31">
    <source>
        <dbReference type="EMBL" id="KAH3819069.1"/>
    </source>
</evidence>
<dbReference type="GO" id="GO:0007166">
    <property type="term" value="P:cell surface receptor signaling pathway"/>
    <property type="evidence" value="ECO:0007669"/>
    <property type="project" value="InterPro"/>
</dbReference>
<evidence type="ECO:0000256" key="13">
    <source>
        <dbReference type="ARBA" id="ARBA00023157"/>
    </source>
</evidence>
<dbReference type="Pfam" id="PF00053">
    <property type="entry name" value="EGF_laminin"/>
    <property type="match status" value="1"/>
</dbReference>
<evidence type="ECO:0000256" key="18">
    <source>
        <dbReference type="PROSITE-ProRule" id="PRU00043"/>
    </source>
</evidence>
<dbReference type="SMART" id="SM00181">
    <property type="entry name" value="EGF"/>
    <property type="match status" value="5"/>
</dbReference>
<feature type="transmembrane region" description="Helical" evidence="22">
    <location>
        <begin position="2653"/>
        <end position="2674"/>
    </location>
</feature>
<feature type="transmembrane region" description="Helical" evidence="22">
    <location>
        <begin position="2539"/>
        <end position="2560"/>
    </location>
</feature>
<dbReference type="Pfam" id="PF02210">
    <property type="entry name" value="Laminin_G_2"/>
    <property type="match status" value="2"/>
</dbReference>
<dbReference type="Gene3D" id="2.60.220.50">
    <property type="match status" value="1"/>
</dbReference>
<dbReference type="InterPro" id="IPR056286">
    <property type="entry name" value="Cadherin_CELSR1-3_9th"/>
</dbReference>
<keyword evidence="12 22" id="KW-0472">Membrane</keyword>
<dbReference type="SMART" id="SM00303">
    <property type="entry name" value="GPS"/>
    <property type="match status" value="1"/>
</dbReference>
<dbReference type="InterPro" id="IPR000742">
    <property type="entry name" value="EGF"/>
</dbReference>
<keyword evidence="32" id="KW-1185">Reference proteome</keyword>
<dbReference type="InterPro" id="IPR057244">
    <property type="entry name" value="GAIN_B"/>
</dbReference>
<evidence type="ECO:0000256" key="11">
    <source>
        <dbReference type="ARBA" id="ARBA00023040"/>
    </source>
</evidence>
<feature type="disulfide bond" evidence="19">
    <location>
        <begin position="1704"/>
        <end position="1713"/>
    </location>
</feature>
<dbReference type="SUPFAM" id="SSF81321">
    <property type="entry name" value="Family A G protein-coupled receptor-like"/>
    <property type="match status" value="1"/>
</dbReference>
<proteinExistence type="predicted"/>
<feature type="domain" description="Cadherin" evidence="30">
    <location>
        <begin position="489"/>
        <end position="595"/>
    </location>
</feature>
<evidence type="ECO:0000256" key="20">
    <source>
        <dbReference type="PROSITE-ProRule" id="PRU00460"/>
    </source>
</evidence>
<dbReference type="CDD" id="cd00055">
    <property type="entry name" value="EGF_Lam"/>
    <property type="match status" value="1"/>
</dbReference>
<organism evidence="31 32">
    <name type="scientific">Dreissena polymorpha</name>
    <name type="common">Zebra mussel</name>
    <name type="synonym">Mytilus polymorpha</name>
    <dbReference type="NCBI Taxonomy" id="45954"/>
    <lineage>
        <taxon>Eukaryota</taxon>
        <taxon>Metazoa</taxon>
        <taxon>Spiralia</taxon>
        <taxon>Lophotrochozoa</taxon>
        <taxon>Mollusca</taxon>
        <taxon>Bivalvia</taxon>
        <taxon>Autobranchia</taxon>
        <taxon>Heteroconchia</taxon>
        <taxon>Euheterodonta</taxon>
        <taxon>Imparidentia</taxon>
        <taxon>Neoheterodontei</taxon>
        <taxon>Myida</taxon>
        <taxon>Dreissenoidea</taxon>
        <taxon>Dreissenidae</taxon>
        <taxon>Dreissena</taxon>
    </lineage>
</organism>
<dbReference type="PROSITE" id="PS50025">
    <property type="entry name" value="LAM_G_DOMAIN"/>
    <property type="match status" value="2"/>
</dbReference>
<keyword evidence="4" id="KW-1003">Cell membrane</keyword>
<evidence type="ECO:0000259" key="30">
    <source>
        <dbReference type="PROSITE" id="PS50268"/>
    </source>
</evidence>
<dbReference type="PROSITE" id="PS50268">
    <property type="entry name" value="CADHERIN_2"/>
    <property type="match status" value="9"/>
</dbReference>
<gene>
    <name evidence="31" type="ORF">DPMN_120799</name>
</gene>
<feature type="domain" description="Cadherin" evidence="30">
    <location>
        <begin position="1016"/>
        <end position="1122"/>
    </location>
</feature>
<evidence type="ECO:0000256" key="16">
    <source>
        <dbReference type="ARBA" id="ARBA00023224"/>
    </source>
</evidence>
<evidence type="ECO:0000256" key="12">
    <source>
        <dbReference type="ARBA" id="ARBA00023136"/>
    </source>
</evidence>
<dbReference type="InterPro" id="IPR001879">
    <property type="entry name" value="GPCR_2_extracellular_dom"/>
</dbReference>
<dbReference type="PANTHER" id="PTHR24026:SF51">
    <property type="entry name" value="PROTOCADHERIN-LIKE WING POLARITY PROTEIN STAN"/>
    <property type="match status" value="1"/>
</dbReference>
<feature type="disulfide bond" evidence="20">
    <location>
        <begin position="2041"/>
        <end position="2050"/>
    </location>
</feature>
<feature type="compositionally biased region" description="Low complexity" evidence="21">
    <location>
        <begin position="2763"/>
        <end position="2775"/>
    </location>
</feature>
<dbReference type="InterPro" id="IPR015919">
    <property type="entry name" value="Cadherin-like_sf"/>
</dbReference>
<evidence type="ECO:0000256" key="2">
    <source>
        <dbReference type="ARBA" id="ARBA00004651"/>
    </source>
</evidence>
<feature type="domain" description="GAIN-B" evidence="27">
    <location>
        <begin position="2284"/>
        <end position="2458"/>
    </location>
</feature>
<feature type="transmembrane region" description="Helical" evidence="22">
    <location>
        <begin position="2572"/>
        <end position="2591"/>
    </location>
</feature>
<dbReference type="Pfam" id="PF00002">
    <property type="entry name" value="7tm_2"/>
    <property type="match status" value="1"/>
</dbReference>
<feature type="region of interest" description="Disordered" evidence="21">
    <location>
        <begin position="2997"/>
        <end position="3047"/>
    </location>
</feature>
<keyword evidence="14" id="KW-0675">Receptor</keyword>
<comment type="caution">
    <text evidence="31">The sequence shown here is derived from an EMBL/GenBank/DDBJ whole genome shotgun (WGS) entry which is preliminary data.</text>
</comment>
<sequence>MGWKKFLLDFAALLYILYVPVVNCVEVTFDYKSFKEDETHVVFNASLGEGWVYNVAGITDIGDVFIMNYNSGVLYIRNNKDFCNNIHSNPLEIQILATYHINLKELTALNSTKLALAISFLNSPCGKSMQSSPLHNVQEKYSFEIVIFSKLFYTTQYLYCLNKDNSIIALKDFFPSVVKQNICDIQIQDRSNKDLYTLKTSSYEIVSTQDRCLYRPEMVIPTHLTMCGKNVLPLYAKVILRPFGFKSYDFLVVTTNSHSSRLKRQTRSSDPQFARSDYNTSIMENLPVGTPVITITATDPDSGDDGKLTYSLTAIRNTQSMDMFVINPISGQITTKQLLDREAIPVHMFYVTATDNSVFRKSAVATLTVTVNDENDITPTFDKQTYTVNKPENLPVNTVITTVRAMDGDLGENADIRYSIISPPSSTMFRIDPTSGSISTLKVLDRESQANYTLIVQAVDQATVGRQRSSTATIEITVNDENDNTPQFLQSSYAINVTENLDVSSKPVILQVSATDADEGLNKNIIYSISSGNPSNTFIIDPTTGQLSVQKPLDYETNTDFRLQIKASDQGQTAKSNITNVWIQVLDLNDNDPYFQSPGAVYRGSVLEGTPIGTSVLTVKALDSDSGENARLMYSLVDVQPDFPFAMDSVSGQISIRAPVDRELKASYSFTVEVKDNGKPPRSARASVEITINDINDNNPIFSPKTYSIVLPEDTPQYKQIIQVTATDADAQQFPTLTYQIQSGNNDQTFMISRENGWITLQKLLDYKTQTRYILTIRASDVDNKFDTAEVYINVSDINKHTPSFSYAPYTLSIEEELPVGTSIGQVTATDVDIGENGRISFTILSNVREFAIDPNSGVITTRESLDRELQAAYSFDVKASDHGNPPKSEVANVIVEVKDVNDNQPVFNPATYKAKVSEGDIGGALVTTVTATDKDWNINAQIRYQFQDGIEGSADFEIDPANGQIRIAKGKLDRERRSNYTLTVIAVDGGFRPLTGSAVVEIEVEDINDNAPIFSQGEINVMVPENQKIGSTIAVISAVDNDVGANALIQYSLEPGFDAEYFVLNQNKPTDPASIINKIDLDYEAEKNVYRFRLKASSGPLFGTTVVVVNVQDVNDNAPVLKDFTIIFNNYVDHFPSAPIGRIPAFDPDVSDKTRLNYVFTMGNEAGFLKLNESSGEITLDSRLNSDVPRNGTIQVKVSDSVNEVRATCRLQVRLVTFEMLQNSVTIRINNITSRVFLSPLFNFFVDALAAIINVEKSNIFVINIRSDTDVQAQILNITVAVRQKSVLKDRQLVDVFYSPEFLKEQIYLKRVLLANLSTLQILPFDDNLCLGEVCPYFEQCLSVQWFESAAPFITSETMLFRPIYPNSGYRCVCPAGFTRFDTYKYCDIEVNLCYSNPCNNSATCHSKEGGYSCECKQGFTGKHCEIDTTAKYENTACPSDACPAPSHCVPLIEGGYRCEGCPNSNHANQFCQLNTRSFQRGSFLTYPTMKSRNRFQIKLRFATQERNGLLFYNGRFNELHDFIALEIIDSQIQFSFSTGAEIVKVLPYVMGGVNDGKWHQVIVDYGNTTATVTVGENCETEIAVMYGAAINYTCAAVGSQTFAPDCAKEGNIFNCPKLLDLTGPLQVGGLPSLPSNFTVHNKDYVGCMRDFYIDNQLLDFNRFVENIETVAGCAAKEDFCKSGPCQHGGTCIEGWDSYHCQCPSMWAGKDCSQSIEAARRLTGGGFLTYQTELIPNVYLTWFNGISFRTRAENGTLLFLQSQDREKVHIEIKKGFIEYTYVNTISQTFRFDSVAVNDGEWHYFETRWLENGSMVMLLNYGQREKTVKLQSTLIGKKITSVYAGAIRLENSQTGNHFTGCIQNVRVGNTQNSVLTTVNASNALQGCSSGDACTASPCSPSAQCVNTWQGYTCQCPPGTLGPECKSICSNYNPCKNMATCRHPAGGSYVCECGQLQSGKYCETVVRECPKEWWGFPVCGPCPDNCTADNGFNPNCNKQTGECSCKSNYYRPPGSPICLPCNCYGHGSVGLACHAVTGQCTCIDGVIGHRCDTCPSKYAEIRQDEETQKYGCMVDYEACPRIFSHGMWWDTEVANVAVPHECPNRAVGQAVRNCSQDGLWQDPDFFNCTNLQFLDHQRQIEKIETGALEINTFVARTLLKSLGNSTTTTDTMFGNDINITLRILNRVLDYENKQSGLNLTSERDSHYLYNLLSVLSDVLQSRYSKEWERLSQNGQGTGEVILKMELYLGTLLSALELTSKESPTPYNVITENIVLSVDYISKTNFSGKTIPKFNNIVRAPMFDEDTNIFLPKSLLSDQVMRDFLQPEINIAPKAFVGYILYKDLGDLLPKQFASNVKVLDGRPLSINSPVFTVIVRENGKNVTVKPSDPVVITFRQLMSANRTRPQCAAWLYKPDGTGEWATDGCSVQERYTMEDTVFVKCACDHMTSYAVIMDVSEHEYVPSEPITVQIVTYIGLVICMGCLALTFLVLFIPKRVQCNANSIHINLMFVMFVCQLAFLIGINRTDSGLFCRLVGIALHYFYMTGFTWLFVDILHLYRMLTEIRNIDSGSMKFYYLLAYVIPGIIVSLAVGLNTEGYGTGNFCWLSMKDKFIWSFAGPVTVSIIVSVFIFALAMKASCREKVTVADIAPYRVGMLANILLLLLWGVIWVTGLLSVNYDHMALHFVFALFCLALGVFTFIMYIVVNYKVRHELKKAWYKCRGHKLDLDDNIGGTRSSVYSRSALAYRNDTCEGGTLNRINVGISTNSTTSRSTSKSSGGLYKGEDYLRSTSTSTSGNAPATKYPKGGPIPGYGYDFENPDGLDPDSMQIPSKREGNDSDSESEMSERMSLDLASSHSSDDDDDIDVQLSWENQLPKNKKIEEAREQIRKQKEEMLQQQQQKQQQQPPPVIPTSTHQYHNPFEHHLYSGSPSPQFPPRLPGPVQWPGDPQLSGYTGSESEYHSSDQPTTLSSNQPDVTLQTPEYKGREFKIATARHVETLQSEALSSGGGPSARSPLGSPQTKHTPQVAPGSPISALGSPFMGPLDEGREKVKVLTHRGSVSSDSEWSHETCV</sequence>
<feature type="transmembrane region" description="Helical" evidence="22">
    <location>
        <begin position="2469"/>
        <end position="2490"/>
    </location>
</feature>
<protein>
    <submittedName>
        <fullName evidence="31">Uncharacterized protein</fullName>
    </submittedName>
</protein>
<dbReference type="Pfam" id="PF00008">
    <property type="entry name" value="EGF"/>
    <property type="match status" value="2"/>
</dbReference>
<dbReference type="InterPro" id="IPR001791">
    <property type="entry name" value="Laminin_G"/>
</dbReference>
<dbReference type="InterPro" id="IPR032471">
    <property type="entry name" value="AGRL2-4_GAIN_subdom_A"/>
</dbReference>
<evidence type="ECO:0000256" key="6">
    <source>
        <dbReference type="ARBA" id="ARBA00022692"/>
    </source>
</evidence>
<dbReference type="PROSITE" id="PS00010">
    <property type="entry name" value="ASX_HYDROXYL"/>
    <property type="match status" value="1"/>
</dbReference>
<dbReference type="PROSITE" id="PS01248">
    <property type="entry name" value="EGF_LAM_1"/>
    <property type="match status" value="1"/>
</dbReference>
<dbReference type="GO" id="GO:0007156">
    <property type="term" value="P:homophilic cell adhesion via plasma membrane adhesion molecules"/>
    <property type="evidence" value="ECO:0007669"/>
    <property type="project" value="InterPro"/>
</dbReference>
<accession>A0A9D4GKY1</accession>
<feature type="domain" description="Cadherin" evidence="30">
    <location>
        <begin position="382"/>
        <end position="488"/>
    </location>
</feature>
<dbReference type="PROSITE" id="PS00232">
    <property type="entry name" value="CADHERIN_1"/>
    <property type="match status" value="4"/>
</dbReference>
<keyword evidence="15" id="KW-0325">Glycoprotein</keyword>
<feature type="disulfide bond" evidence="19">
    <location>
        <begin position="1417"/>
        <end position="1426"/>
    </location>
</feature>
<feature type="domain" description="Laminin G" evidence="24">
    <location>
        <begin position="1475"/>
        <end position="1675"/>
    </location>
</feature>
<evidence type="ECO:0000313" key="32">
    <source>
        <dbReference type="Proteomes" id="UP000828390"/>
    </source>
</evidence>
<keyword evidence="6 22" id="KW-0812">Transmembrane</keyword>
<dbReference type="Pfam" id="PF16489">
    <property type="entry name" value="GAIN"/>
    <property type="match status" value="1"/>
</dbReference>
<keyword evidence="13 19" id="KW-1015">Disulfide bond</keyword>
<dbReference type="SMART" id="SM00180">
    <property type="entry name" value="EGF_Lam"/>
    <property type="match status" value="1"/>
</dbReference>
<evidence type="ECO:0000256" key="19">
    <source>
        <dbReference type="PROSITE-ProRule" id="PRU00076"/>
    </source>
</evidence>
<dbReference type="PROSITE" id="PS01186">
    <property type="entry name" value="EGF_2"/>
    <property type="match status" value="1"/>
</dbReference>
<dbReference type="CDD" id="cd15441">
    <property type="entry name" value="7tmB2_CELSR_Adhesion_IV"/>
    <property type="match status" value="1"/>
</dbReference>
<dbReference type="Pfam" id="PF01825">
    <property type="entry name" value="GPS"/>
    <property type="match status" value="1"/>
</dbReference>
<dbReference type="Gene3D" id="1.20.1070.10">
    <property type="entry name" value="Rhodopsin 7-helix transmembrane proteins"/>
    <property type="match status" value="1"/>
</dbReference>
<evidence type="ECO:0000256" key="4">
    <source>
        <dbReference type="ARBA" id="ARBA00022475"/>
    </source>
</evidence>
<dbReference type="CDD" id="cd11304">
    <property type="entry name" value="Cadherin_repeat"/>
    <property type="match status" value="9"/>
</dbReference>
<feature type="domain" description="G-protein coupled receptors family 2 profile 1" evidence="28">
    <location>
        <begin position="2052"/>
        <end position="2131"/>
    </location>
</feature>
<keyword evidence="9 18" id="KW-0106">Calcium</keyword>
<feature type="transmembrane region" description="Helical" evidence="22">
    <location>
        <begin position="2502"/>
        <end position="2519"/>
    </location>
</feature>
<dbReference type="InterPro" id="IPR020894">
    <property type="entry name" value="Cadherin_CS"/>
</dbReference>
<name>A0A9D4GKY1_DREPO</name>
<dbReference type="Proteomes" id="UP000828390">
    <property type="component" value="Unassembled WGS sequence"/>
</dbReference>
<feature type="region of interest" description="Disordered" evidence="21">
    <location>
        <begin position="2763"/>
        <end position="2984"/>
    </location>
</feature>
<keyword evidence="5 19" id="KW-0245">EGF-like domain</keyword>
<dbReference type="GO" id="GO:0005509">
    <property type="term" value="F:calcium ion binding"/>
    <property type="evidence" value="ECO:0007669"/>
    <property type="project" value="UniProtKB-UniRule"/>
</dbReference>
<keyword evidence="7 23" id="KW-0732">Signal</keyword>
<feature type="domain" description="EGF-like" evidence="25">
    <location>
        <begin position="1391"/>
        <end position="1427"/>
    </location>
</feature>
<feature type="domain" description="Cadherin" evidence="30">
    <location>
        <begin position="806"/>
        <end position="908"/>
    </location>
</feature>
<evidence type="ECO:0000259" key="27">
    <source>
        <dbReference type="PROSITE" id="PS50221"/>
    </source>
</evidence>
<feature type="disulfide bond" evidence="20">
    <location>
        <begin position="2020"/>
        <end position="2032"/>
    </location>
</feature>
<evidence type="ECO:0000256" key="17">
    <source>
        <dbReference type="ARBA" id="ARBA00023292"/>
    </source>
</evidence>
<dbReference type="InterPro" id="IPR002049">
    <property type="entry name" value="LE_dom"/>
</dbReference>
<feature type="disulfide bond" evidence="19">
    <location>
        <begin position="1915"/>
        <end position="1924"/>
    </location>
</feature>
<comment type="subcellular location">
    <subcellularLocation>
        <location evidence="2">Cell membrane</location>
        <topology evidence="2">Multi-pass membrane protein</topology>
    </subcellularLocation>
    <subcellularLocation>
        <location evidence="1">Membrane</location>
        <topology evidence="1">Single-pass membrane protein</topology>
    </subcellularLocation>
</comment>
<reference evidence="31" key="2">
    <citation type="submission" date="2020-11" db="EMBL/GenBank/DDBJ databases">
        <authorList>
            <person name="McCartney M.A."/>
            <person name="Auch B."/>
            <person name="Kono T."/>
            <person name="Mallez S."/>
            <person name="Becker A."/>
            <person name="Gohl D.M."/>
            <person name="Silverstein K.A.T."/>
            <person name="Koren S."/>
            <person name="Bechman K.B."/>
            <person name="Herman A."/>
            <person name="Abrahante J.E."/>
            <person name="Garbe J."/>
        </authorList>
    </citation>
    <scope>NUCLEOTIDE SEQUENCE</scope>
    <source>
        <strain evidence="31">Duluth1</strain>
        <tissue evidence="31">Whole animal</tissue>
    </source>
</reference>
<evidence type="ECO:0000256" key="10">
    <source>
        <dbReference type="ARBA" id="ARBA00022989"/>
    </source>
</evidence>
<dbReference type="Gene3D" id="2.10.25.10">
    <property type="entry name" value="Laminin"/>
    <property type="match status" value="4"/>
</dbReference>
<dbReference type="Gene3D" id="2.60.120.200">
    <property type="match status" value="2"/>
</dbReference>
<dbReference type="PROSITE" id="PS00022">
    <property type="entry name" value="EGF_1"/>
    <property type="match status" value="4"/>
</dbReference>
<dbReference type="InterPro" id="IPR002126">
    <property type="entry name" value="Cadherin-like_dom"/>
</dbReference>
<evidence type="ECO:0000259" key="26">
    <source>
        <dbReference type="PROSITE" id="PS50027"/>
    </source>
</evidence>
<dbReference type="InterPro" id="IPR000152">
    <property type="entry name" value="EGF-type_Asp/Asn_hydroxyl_site"/>
</dbReference>
<feature type="transmembrane region" description="Helical" evidence="22">
    <location>
        <begin position="2680"/>
        <end position="2703"/>
    </location>
</feature>
<evidence type="ECO:0000259" key="28">
    <source>
        <dbReference type="PROSITE" id="PS50227"/>
    </source>
</evidence>
<dbReference type="InterPro" id="IPR046338">
    <property type="entry name" value="GAIN_dom_sf"/>
</dbReference>
<feature type="domain" description="G-protein coupled receptors family 2 profile 2" evidence="29">
    <location>
        <begin position="2467"/>
        <end position="2704"/>
    </location>
</feature>
<feature type="compositionally biased region" description="Basic and acidic residues" evidence="21">
    <location>
        <begin position="2876"/>
        <end position="2892"/>
    </location>
</feature>
<dbReference type="InterPro" id="IPR013320">
    <property type="entry name" value="ConA-like_dom_sf"/>
</dbReference>
<keyword evidence="8" id="KW-0677">Repeat</keyword>
<feature type="compositionally biased region" description="Polar residues" evidence="21">
    <location>
        <begin position="2949"/>
        <end position="2978"/>
    </location>
</feature>
<feature type="domain" description="EGF-like" evidence="25">
    <location>
        <begin position="1889"/>
        <end position="1925"/>
    </location>
</feature>
<evidence type="ECO:0000256" key="23">
    <source>
        <dbReference type="SAM" id="SignalP"/>
    </source>
</evidence>
<dbReference type="Gene3D" id="2.60.40.60">
    <property type="entry name" value="Cadherins"/>
    <property type="match status" value="9"/>
</dbReference>
<feature type="chain" id="PRO_5039205342" evidence="23">
    <location>
        <begin position="25"/>
        <end position="3070"/>
    </location>
</feature>
<dbReference type="PRINTS" id="PR00205">
    <property type="entry name" value="CADHERIN"/>
</dbReference>
<feature type="domain" description="EGF-like" evidence="25">
    <location>
        <begin position="1678"/>
        <end position="1714"/>
    </location>
</feature>
<feature type="domain" description="Cadherin" evidence="30">
    <location>
        <begin position="909"/>
        <end position="1015"/>
    </location>
</feature>
<dbReference type="SMART" id="SM00282">
    <property type="entry name" value="LamG"/>
    <property type="match status" value="2"/>
</dbReference>
<dbReference type="InterPro" id="IPR017981">
    <property type="entry name" value="GPCR_2-like_7TM"/>
</dbReference>
<dbReference type="GO" id="GO:0005886">
    <property type="term" value="C:plasma membrane"/>
    <property type="evidence" value="ECO:0007669"/>
    <property type="project" value="UniProtKB-SubCell"/>
</dbReference>
<feature type="signal peptide" evidence="23">
    <location>
        <begin position="1"/>
        <end position="24"/>
    </location>
</feature>
<keyword evidence="10 22" id="KW-1133">Transmembrane helix</keyword>
<feature type="domain" description="Laminin G" evidence="24">
    <location>
        <begin position="1718"/>
        <end position="1893"/>
    </location>
</feature>
<evidence type="ECO:0000256" key="14">
    <source>
        <dbReference type="ARBA" id="ARBA00023170"/>
    </source>
</evidence>
<dbReference type="Gene3D" id="4.10.1240.10">
    <property type="entry name" value="GPCR, family 2, extracellular hormone receptor domain"/>
    <property type="match status" value="1"/>
</dbReference>
<dbReference type="PROSITE" id="PS50227">
    <property type="entry name" value="G_PROTEIN_RECEP_F2_3"/>
    <property type="match status" value="1"/>
</dbReference>
<evidence type="ECO:0000256" key="1">
    <source>
        <dbReference type="ARBA" id="ARBA00004167"/>
    </source>
</evidence>
<evidence type="ECO:0000259" key="25">
    <source>
        <dbReference type="PROSITE" id="PS50026"/>
    </source>
</evidence>
<dbReference type="InterPro" id="IPR000832">
    <property type="entry name" value="GPCR_2_secretin-like"/>
</dbReference>
<dbReference type="Pfam" id="PF00028">
    <property type="entry name" value="Cadherin"/>
    <property type="match status" value="8"/>
</dbReference>
<comment type="caution">
    <text evidence="19">Lacks conserved residue(s) required for the propagation of feature annotation.</text>
</comment>
<keyword evidence="17 20" id="KW-0424">Laminin EGF-like domain</keyword>
<dbReference type="PROSITE" id="PS50027">
    <property type="entry name" value="EGF_LAM_2"/>
    <property type="match status" value="1"/>
</dbReference>
<evidence type="ECO:0000256" key="8">
    <source>
        <dbReference type="ARBA" id="ARBA00022737"/>
    </source>
</evidence>
<dbReference type="PROSITE" id="PS50221">
    <property type="entry name" value="GAIN_B"/>
    <property type="match status" value="1"/>
</dbReference>
<evidence type="ECO:0000256" key="3">
    <source>
        <dbReference type="ARBA" id="ARBA00022473"/>
    </source>
</evidence>
<dbReference type="SMART" id="SM00112">
    <property type="entry name" value="CA"/>
    <property type="match status" value="8"/>
</dbReference>
<dbReference type="CDD" id="cd00110">
    <property type="entry name" value="LamG"/>
    <property type="match status" value="2"/>
</dbReference>
<feature type="domain" description="Cadherin" evidence="30">
    <location>
        <begin position="598"/>
        <end position="702"/>
    </location>
</feature>
<dbReference type="SUPFAM" id="SSF49899">
    <property type="entry name" value="Concanavalin A-like lectins/glucanases"/>
    <property type="match status" value="2"/>
</dbReference>
<evidence type="ECO:0000256" key="21">
    <source>
        <dbReference type="SAM" id="MobiDB-lite"/>
    </source>
</evidence>
<feature type="disulfide bond" evidence="19">
    <location>
        <begin position="1952"/>
        <end position="1961"/>
    </location>
</feature>
<dbReference type="Gene3D" id="1.25.40.610">
    <property type="match status" value="1"/>
</dbReference>
<evidence type="ECO:0000256" key="5">
    <source>
        <dbReference type="ARBA" id="ARBA00022536"/>
    </source>
</evidence>
<dbReference type="InterPro" id="IPR036445">
    <property type="entry name" value="GPCR_2_extracell_dom_sf"/>
</dbReference>
<dbReference type="SUPFAM" id="SSF57196">
    <property type="entry name" value="EGF/Laminin"/>
    <property type="match status" value="3"/>
</dbReference>
<dbReference type="PROSITE" id="PS50261">
    <property type="entry name" value="G_PROTEIN_RECEP_F2_4"/>
    <property type="match status" value="1"/>
</dbReference>
<dbReference type="SMART" id="SM00008">
    <property type="entry name" value="HormR"/>
    <property type="match status" value="1"/>
</dbReference>
<feature type="disulfide bond" evidence="20">
    <location>
        <begin position="2022"/>
        <end position="2039"/>
    </location>
</feature>
<dbReference type="SMART" id="SM00179">
    <property type="entry name" value="EGF_CA"/>
    <property type="match status" value="3"/>
</dbReference>
<feature type="compositionally biased region" description="Polar residues" evidence="21">
    <location>
        <begin position="2786"/>
        <end position="2796"/>
    </location>
</feature>
<feature type="transmembrane region" description="Helical" evidence="22">
    <location>
        <begin position="2611"/>
        <end position="2632"/>
    </location>
</feature>
<feature type="domain" description="EGF-like" evidence="25">
    <location>
        <begin position="1926"/>
        <end position="1962"/>
    </location>
</feature>
<dbReference type="Pfam" id="PF23592">
    <property type="entry name" value="Cadherin_CELSR2_9th"/>
    <property type="match status" value="1"/>
</dbReference>
<dbReference type="OrthoDB" id="26203at2759"/>
<evidence type="ECO:0000259" key="29">
    <source>
        <dbReference type="PROSITE" id="PS50261"/>
    </source>
</evidence>
<feature type="domain" description="Cadherin" evidence="30">
    <location>
        <begin position="1141"/>
        <end position="1243"/>
    </location>
</feature>
<dbReference type="InterPro" id="IPR001881">
    <property type="entry name" value="EGF-like_Ca-bd_dom"/>
</dbReference>
<dbReference type="GO" id="GO:0004930">
    <property type="term" value="F:G protein-coupled receptor activity"/>
    <property type="evidence" value="ECO:0007669"/>
    <property type="project" value="UniProtKB-KW"/>
</dbReference>
<keyword evidence="3" id="KW-0217">Developmental protein</keyword>
<feature type="domain" description="Cadherin" evidence="30">
    <location>
        <begin position="703"/>
        <end position="805"/>
    </location>
</feature>
<evidence type="ECO:0000256" key="7">
    <source>
        <dbReference type="ARBA" id="ARBA00022729"/>
    </source>
</evidence>
<evidence type="ECO:0000256" key="22">
    <source>
        <dbReference type="SAM" id="Phobius"/>
    </source>
</evidence>
<dbReference type="PANTHER" id="PTHR24026">
    <property type="entry name" value="FAT ATYPICAL CADHERIN-RELATED"/>
    <property type="match status" value="1"/>
</dbReference>
<evidence type="ECO:0000256" key="9">
    <source>
        <dbReference type="ARBA" id="ARBA00022837"/>
    </source>
</evidence>
<feature type="domain" description="Cadherin" evidence="30">
    <location>
        <begin position="274"/>
        <end position="381"/>
    </location>
</feature>
<dbReference type="FunFam" id="2.60.40.60:FF:000020">
    <property type="entry name" value="Dachsous cadherin-related 1b"/>
    <property type="match status" value="5"/>
</dbReference>
<dbReference type="SUPFAM" id="SSF49313">
    <property type="entry name" value="Cadherin-like"/>
    <property type="match status" value="9"/>
</dbReference>
<dbReference type="FunFam" id="2.60.40.60:FF:000033">
    <property type="entry name" value="FAT atypical cadherin 1"/>
    <property type="match status" value="1"/>
</dbReference>
<evidence type="ECO:0000259" key="24">
    <source>
        <dbReference type="PROSITE" id="PS50025"/>
    </source>
</evidence>
<reference evidence="31" key="1">
    <citation type="journal article" date="2019" name="bioRxiv">
        <title>The Genome of the Zebra Mussel, Dreissena polymorpha: A Resource for Invasive Species Research.</title>
        <authorList>
            <person name="McCartney M.A."/>
            <person name="Auch B."/>
            <person name="Kono T."/>
            <person name="Mallez S."/>
            <person name="Zhang Y."/>
            <person name="Obille A."/>
            <person name="Becker A."/>
            <person name="Abrahante J.E."/>
            <person name="Garbe J."/>
            <person name="Badalamenti J.P."/>
            <person name="Herman A."/>
            <person name="Mangelson H."/>
            <person name="Liachko I."/>
            <person name="Sullivan S."/>
            <person name="Sone E.D."/>
            <person name="Koren S."/>
            <person name="Silverstein K.A.T."/>
            <person name="Beckman K.B."/>
            <person name="Gohl D.M."/>
        </authorList>
    </citation>
    <scope>NUCLEOTIDE SEQUENCE</scope>
    <source>
        <strain evidence="31">Duluth1</strain>
        <tissue evidence="31">Whole animal</tissue>
    </source>
</reference>
<keyword evidence="11" id="KW-0297">G-protein coupled receptor</keyword>
<dbReference type="CDD" id="cd00054">
    <property type="entry name" value="EGF_CA"/>
    <property type="match status" value="4"/>
</dbReference>
<evidence type="ECO:0000256" key="15">
    <source>
        <dbReference type="ARBA" id="ARBA00023180"/>
    </source>
</evidence>
<dbReference type="FunFam" id="2.60.40.60:FF:000275">
    <property type="entry name" value="Si:dkey-30k22.7"/>
    <property type="match status" value="1"/>
</dbReference>
<dbReference type="FunFam" id="2.10.25.10:FF:000122">
    <property type="entry name" value="Protein crumbs homolog 2"/>
    <property type="match status" value="1"/>
</dbReference>
<dbReference type="PROSITE" id="PS50026">
    <property type="entry name" value="EGF_3"/>
    <property type="match status" value="4"/>
</dbReference>
<dbReference type="InterPro" id="IPR000203">
    <property type="entry name" value="GPS"/>
</dbReference>
<feature type="domain" description="Laminin EGF-like" evidence="26">
    <location>
        <begin position="2020"/>
        <end position="2073"/>
    </location>
</feature>
<dbReference type="FunFam" id="2.10.25.10:FF:000066">
    <property type="entry name" value="FAT atypical cadherin 4"/>
    <property type="match status" value="1"/>
</dbReference>